<evidence type="ECO:0000259" key="14">
    <source>
        <dbReference type="Pfam" id="PF20258"/>
    </source>
</evidence>
<comment type="similarity">
    <text evidence="2">Belongs to the MnmA/TRMU family.</text>
</comment>
<dbReference type="VEuPathDB" id="ToxoDB:ENH_00072770"/>
<dbReference type="PANTHER" id="PTHR43052">
    <property type="match status" value="1"/>
</dbReference>
<comment type="catalytic activity">
    <reaction evidence="11">
        <text>5-taurinomethyluridine(34) in tRNA + S-sulfanyl-L-cysteinyl-[protein] + AH2 + ATP = 5-taurinomethyl-2-thiouridine(34) in tRNA + L-cysteinyl-[protein] + A + AMP + diphosphate + H(+)</text>
        <dbReference type="Rhea" id="RHEA:47040"/>
        <dbReference type="Rhea" id="RHEA-COMP:10131"/>
        <dbReference type="Rhea" id="RHEA-COMP:11726"/>
        <dbReference type="Rhea" id="RHEA-COMP:11732"/>
        <dbReference type="Rhea" id="RHEA-COMP:11733"/>
        <dbReference type="ChEBI" id="CHEBI:13193"/>
        <dbReference type="ChEBI" id="CHEBI:15378"/>
        <dbReference type="ChEBI" id="CHEBI:17499"/>
        <dbReference type="ChEBI" id="CHEBI:29950"/>
        <dbReference type="ChEBI" id="CHEBI:30616"/>
        <dbReference type="ChEBI" id="CHEBI:33019"/>
        <dbReference type="ChEBI" id="CHEBI:61963"/>
        <dbReference type="ChEBI" id="CHEBI:87171"/>
        <dbReference type="ChEBI" id="CHEBI:87172"/>
        <dbReference type="ChEBI" id="CHEBI:456215"/>
        <dbReference type="EC" id="2.8.1.14"/>
    </reaction>
</comment>
<dbReference type="AlphaFoldDB" id="U6N2X2"/>
<dbReference type="Pfam" id="PF20258">
    <property type="entry name" value="tRNA_Me_trans_C"/>
    <property type="match status" value="1"/>
</dbReference>
<name>U6N2X2_9EIME</name>
<dbReference type="GO" id="GO:0008168">
    <property type="term" value="F:methyltransferase activity"/>
    <property type="evidence" value="ECO:0007669"/>
    <property type="project" value="UniProtKB-KW"/>
</dbReference>
<sequence length="974" mass="103556">MRTFLELFCLVLSALFRQCLEVSDAAILSCCHVQPAGFWQPRQPLQLQVKICRTGRSLAGSLMPRVSFILHPRANLLTRTIVGCFSRPLGPFCSSIDHKRERQFHLKQVDTGRPPELPSAATQTADEYANPGGSVMSSAFFEVARRWLSLSKVFRGAPTAESRIKILMHLAFQETNGSDFRNFAGKRRLTRIKQSAHGPSAASEALESGSAAGVDEASVSPSSSDLGLSDVWRPVTGCAAMAAVKVSLHSPVRPQQRSLTTSITSNSQLCCVAAKQGAKVHVHGESDSLVVGGLLQLLSRSLSGSAPCGVFALSAVGPTKLLQFSSLLNLLPDSRVRGFRTAMHILMSSTQDLLQRYFCNEVLPPSADLPQNAHGEQGTAPSKQGITTGRAQAKVPKGTLLRPPPAARDALSGYRQEPHGDKWSNQIPQHALPSIPHSEEIATLAAKSRVSLPLSDGAGAEVHVLVSGGVDSAVSLVLMREWGFRPKPIFLKVWAPEAAQMKEQMQGRYHQEKLDVAAASATAAAACPWQEDAKAAAAVAAAAGLSLEVVPMQQQYWDRVISGFLEGARAGLTLNPDWSCNSSVKFGAFAETLGAVDYRIASGHYARILIDEGCPRLLRGVDLTKDQSYFLSGLSSLQLSRLLFPVGALLKTQVRKIAVSWSLPSSQRPDSQGLCFLGPLAVSQFLMHLLGEEEGPVIHFPTGVSIGRHKGLWGFTVGQQKGVVPLLDPRLCRRCHGASGGPPKLSGPWSVVGKLPEANALFVVSKEEEAAAEERLRALATEPGNYSEQLGAPLLKAAANGDKAAALALKLRQLRTCLRVDNIRWFSGKAPADFAASAMLQPGSLLEEGPALAAVAASAVAAARTNTALPMESPAESFLTGSSKGGTGLIVQVRHSAGFHGVAKHNFKVLCVSRGHSGASGPIEEAELLLGEPDVGLAPGQVAAFYRDDECIGSGTISALQGSFALKNIIDKLG</sequence>
<feature type="region of interest" description="Disordered" evidence="12">
    <location>
        <begin position="368"/>
        <end position="419"/>
    </location>
</feature>
<dbReference type="Pfam" id="PF03054">
    <property type="entry name" value="tRNA_Me_trans"/>
    <property type="match status" value="1"/>
</dbReference>
<dbReference type="OrthoDB" id="3685at2759"/>
<keyword evidence="17" id="KW-1185">Reference proteome</keyword>
<feature type="chain" id="PRO_5004674288" description="tRNA-5-taurinomethyluridine 2-sulfurtransferase" evidence="13">
    <location>
        <begin position="22"/>
        <end position="974"/>
    </location>
</feature>
<dbReference type="PANTHER" id="PTHR43052:SF1">
    <property type="entry name" value="TRNA-5-TAURINOMETHYLURIDINE 2-SULFURTRANSFERASE"/>
    <property type="match status" value="1"/>
</dbReference>
<feature type="domain" description="tRNA-specific 2-thiouridylase MnmA-like C-terminal" evidence="14">
    <location>
        <begin position="924"/>
        <end position="957"/>
    </location>
</feature>
<keyword evidence="8" id="KW-0067">ATP-binding</keyword>
<feature type="compositionally biased region" description="Low complexity" evidence="12">
    <location>
        <begin position="200"/>
        <end position="225"/>
    </location>
</feature>
<evidence type="ECO:0000256" key="1">
    <source>
        <dbReference type="ARBA" id="ARBA00003986"/>
    </source>
</evidence>
<dbReference type="InterPro" id="IPR004506">
    <property type="entry name" value="MnmA-like"/>
</dbReference>
<evidence type="ECO:0000256" key="8">
    <source>
        <dbReference type="ARBA" id="ARBA00022840"/>
    </source>
</evidence>
<keyword evidence="7" id="KW-0547">Nucleotide-binding</keyword>
<accession>U6N2X2</accession>
<evidence type="ECO:0000256" key="10">
    <source>
        <dbReference type="ARBA" id="ARBA00023157"/>
    </source>
</evidence>
<dbReference type="SUPFAM" id="SSF52402">
    <property type="entry name" value="Adenine nucleotide alpha hydrolases-like"/>
    <property type="match status" value="1"/>
</dbReference>
<keyword evidence="6" id="KW-0819">tRNA processing</keyword>
<evidence type="ECO:0000259" key="15">
    <source>
        <dbReference type="Pfam" id="PF20259"/>
    </source>
</evidence>
<keyword evidence="13" id="KW-0732">Signal</keyword>
<evidence type="ECO:0000256" key="11">
    <source>
        <dbReference type="ARBA" id="ARBA00049564"/>
    </source>
</evidence>
<evidence type="ECO:0000256" key="12">
    <source>
        <dbReference type="SAM" id="MobiDB-lite"/>
    </source>
</evidence>
<dbReference type="EMBL" id="HG725765">
    <property type="protein sequence ID" value="CDJ69649.1"/>
    <property type="molecule type" value="Genomic_DNA"/>
</dbReference>
<dbReference type="GO" id="GO:0061708">
    <property type="term" value="F:tRNA-5-taurinomethyluridine 2-sulfurtransferase"/>
    <property type="evidence" value="ECO:0007669"/>
    <property type="project" value="UniProtKB-EC"/>
</dbReference>
<reference evidence="16" key="2">
    <citation type="submission" date="2013-10" db="EMBL/GenBank/DDBJ databases">
        <authorList>
            <person name="Aslett M."/>
        </authorList>
    </citation>
    <scope>NUCLEOTIDE SEQUENCE [LARGE SCALE GENOMIC DNA]</scope>
    <source>
        <strain evidence="16">Houghton</strain>
    </source>
</reference>
<dbReference type="GO" id="GO:0008033">
    <property type="term" value="P:tRNA processing"/>
    <property type="evidence" value="ECO:0007669"/>
    <property type="project" value="UniProtKB-KW"/>
</dbReference>
<dbReference type="InterPro" id="IPR046885">
    <property type="entry name" value="MnmA-like_C"/>
</dbReference>
<dbReference type="Gene3D" id="2.40.30.10">
    <property type="entry name" value="Translation factors"/>
    <property type="match status" value="1"/>
</dbReference>
<keyword evidence="10" id="KW-1015">Disulfide bond</keyword>
<gene>
    <name evidence="16" type="ORF">ENH_00072770</name>
</gene>
<dbReference type="GO" id="GO:0032259">
    <property type="term" value="P:methylation"/>
    <property type="evidence" value="ECO:0007669"/>
    <property type="project" value="UniProtKB-KW"/>
</dbReference>
<keyword evidence="4" id="KW-0820">tRNA-binding</keyword>
<dbReference type="EC" id="2.8.1.14" evidence="3"/>
<dbReference type="Gene3D" id="3.90.1010.10">
    <property type="match status" value="1"/>
</dbReference>
<dbReference type="RefSeq" id="XP_013438115.1">
    <property type="nucleotide sequence ID" value="XM_013582661.1"/>
</dbReference>
<keyword evidence="9" id="KW-0694">RNA-binding</keyword>
<dbReference type="InterPro" id="IPR051305">
    <property type="entry name" value="tRNA_2-thiouridylase_MnmA"/>
</dbReference>
<evidence type="ECO:0000256" key="13">
    <source>
        <dbReference type="SAM" id="SignalP"/>
    </source>
</evidence>
<dbReference type="Proteomes" id="UP000030754">
    <property type="component" value="Unassembled WGS sequence"/>
</dbReference>
<proteinExistence type="inferred from homology"/>
<organism evidence="16 17">
    <name type="scientific">Eimeria necatrix</name>
    <dbReference type="NCBI Taxonomy" id="51315"/>
    <lineage>
        <taxon>Eukaryota</taxon>
        <taxon>Sar</taxon>
        <taxon>Alveolata</taxon>
        <taxon>Apicomplexa</taxon>
        <taxon>Conoidasida</taxon>
        <taxon>Coccidia</taxon>
        <taxon>Eucoccidiorida</taxon>
        <taxon>Eimeriorina</taxon>
        <taxon>Eimeriidae</taxon>
        <taxon>Eimeria</taxon>
    </lineage>
</organism>
<evidence type="ECO:0000313" key="16">
    <source>
        <dbReference type="EMBL" id="CDJ69649.1"/>
    </source>
</evidence>
<evidence type="ECO:0000256" key="2">
    <source>
        <dbReference type="ARBA" id="ARBA00006191"/>
    </source>
</evidence>
<feature type="signal peptide" evidence="13">
    <location>
        <begin position="1"/>
        <end position="21"/>
    </location>
</feature>
<evidence type="ECO:0000256" key="6">
    <source>
        <dbReference type="ARBA" id="ARBA00022694"/>
    </source>
</evidence>
<dbReference type="InterPro" id="IPR023382">
    <property type="entry name" value="MnmA-like_central_sf"/>
</dbReference>
<reference evidence="16" key="1">
    <citation type="submission" date="2013-10" db="EMBL/GenBank/DDBJ databases">
        <title>Genomic analysis of the causative agents of coccidiosis in chickens.</title>
        <authorList>
            <person name="Reid A.J."/>
            <person name="Blake D."/>
            <person name="Billington K."/>
            <person name="Browne H."/>
            <person name="Dunn M."/>
            <person name="Hung S."/>
            <person name="Kawahara F."/>
            <person name="Miranda-Saavedra D."/>
            <person name="Mourier T."/>
            <person name="Nagra H."/>
            <person name="Otto T.D."/>
            <person name="Rawlings N."/>
            <person name="Sanchez A."/>
            <person name="Sanders M."/>
            <person name="Subramaniam C."/>
            <person name="Tay Y."/>
            <person name="Dear P."/>
            <person name="Doerig C."/>
            <person name="Gruber A."/>
            <person name="Parkinson J."/>
            <person name="Shirley M."/>
            <person name="Wan K.L."/>
            <person name="Berriman M."/>
            <person name="Tomley F."/>
            <person name="Pain A."/>
        </authorList>
    </citation>
    <scope>NUCLEOTIDE SEQUENCE [LARGE SCALE GENOMIC DNA]</scope>
    <source>
        <strain evidence="16">Houghton</strain>
    </source>
</reference>
<dbReference type="GeneID" id="25477408"/>
<dbReference type="GO" id="GO:0005524">
    <property type="term" value="F:ATP binding"/>
    <property type="evidence" value="ECO:0007669"/>
    <property type="project" value="UniProtKB-KW"/>
</dbReference>
<evidence type="ECO:0000256" key="5">
    <source>
        <dbReference type="ARBA" id="ARBA00022679"/>
    </source>
</evidence>
<evidence type="ECO:0000313" key="17">
    <source>
        <dbReference type="Proteomes" id="UP000030754"/>
    </source>
</evidence>
<comment type="function">
    <text evidence="1">Catalyzes the 2-thiolation of uridine at the wobble position (U34) of mitochondrial tRNA(Lys), tRNA(Glu) and tRNA(Gln). Required for the formation of 5-taurinomethyl-2-thiouridine (tm5s2U) of mitochondrial tRNA(Lys), tRNA(Glu), and tRNA(Gln) at the wobble position. ATP is required to activate the C2 atom of the wobble base.</text>
</comment>
<dbReference type="InterPro" id="IPR046884">
    <property type="entry name" value="MnmA-like_central"/>
</dbReference>
<feature type="region of interest" description="Disordered" evidence="12">
    <location>
        <begin position="194"/>
        <end position="225"/>
    </location>
</feature>
<evidence type="ECO:0000256" key="7">
    <source>
        <dbReference type="ARBA" id="ARBA00022741"/>
    </source>
</evidence>
<dbReference type="Pfam" id="PF20259">
    <property type="entry name" value="tRNA_Me_trans_M"/>
    <property type="match status" value="1"/>
</dbReference>
<dbReference type="CDD" id="cd01998">
    <property type="entry name" value="MnmA_TRMU-like"/>
    <property type="match status" value="1"/>
</dbReference>
<feature type="compositionally biased region" description="Polar residues" evidence="12">
    <location>
        <begin position="379"/>
        <end position="390"/>
    </location>
</feature>
<evidence type="ECO:0000256" key="9">
    <source>
        <dbReference type="ARBA" id="ARBA00022884"/>
    </source>
</evidence>
<dbReference type="Gene3D" id="3.40.50.620">
    <property type="entry name" value="HUPs"/>
    <property type="match status" value="1"/>
</dbReference>
<feature type="domain" description="tRNA-specific 2-thiouridylase MnmA-like central" evidence="15">
    <location>
        <begin position="684"/>
        <end position="764"/>
    </location>
</feature>
<dbReference type="Gene3D" id="2.30.30.280">
    <property type="entry name" value="Adenine nucleotide alpha hydrolases-like domains"/>
    <property type="match status" value="1"/>
</dbReference>
<evidence type="ECO:0000256" key="4">
    <source>
        <dbReference type="ARBA" id="ARBA00022555"/>
    </source>
</evidence>
<dbReference type="GO" id="GO:0000049">
    <property type="term" value="F:tRNA binding"/>
    <property type="evidence" value="ECO:0007669"/>
    <property type="project" value="UniProtKB-KW"/>
</dbReference>
<dbReference type="NCBIfam" id="TIGR00420">
    <property type="entry name" value="trmU"/>
    <property type="match status" value="1"/>
</dbReference>
<keyword evidence="5 16" id="KW-0808">Transferase</keyword>
<dbReference type="InterPro" id="IPR014729">
    <property type="entry name" value="Rossmann-like_a/b/a_fold"/>
</dbReference>
<protein>
    <recommendedName>
        <fullName evidence="3">tRNA-5-taurinomethyluridine 2-sulfurtransferase</fullName>
        <ecNumber evidence="3">2.8.1.14</ecNumber>
    </recommendedName>
</protein>
<evidence type="ECO:0000256" key="3">
    <source>
        <dbReference type="ARBA" id="ARBA00011953"/>
    </source>
</evidence>
<keyword evidence="16" id="KW-0489">Methyltransferase</keyword>